<comment type="caution">
    <text evidence="4">The sequence shown here is derived from an EMBL/GenBank/DDBJ whole genome shotgun (WGS) entry which is preliminary data.</text>
</comment>
<evidence type="ECO:0000313" key="4">
    <source>
        <dbReference type="EMBL" id="OWJ69202.1"/>
    </source>
</evidence>
<protein>
    <recommendedName>
        <fullName evidence="6">Adenylate/guanylate cyclase domain-containing protein</fullName>
    </recommendedName>
</protein>
<keyword evidence="1" id="KW-0812">Transmembrane</keyword>
<feature type="domain" description="Guanylate cyclase" evidence="2">
    <location>
        <begin position="416"/>
        <end position="541"/>
    </location>
</feature>
<dbReference type="InterPro" id="IPR029787">
    <property type="entry name" value="Nucleotide_cyclase"/>
</dbReference>
<evidence type="ECO:0000259" key="2">
    <source>
        <dbReference type="PROSITE" id="PS50125"/>
    </source>
</evidence>
<dbReference type="GO" id="GO:0035556">
    <property type="term" value="P:intracellular signal transduction"/>
    <property type="evidence" value="ECO:0007669"/>
    <property type="project" value="InterPro"/>
</dbReference>
<dbReference type="Gene3D" id="6.10.340.10">
    <property type="match status" value="1"/>
</dbReference>
<keyword evidence="5" id="KW-1185">Reference proteome</keyword>
<dbReference type="GO" id="GO:0009190">
    <property type="term" value="P:cyclic nucleotide biosynthetic process"/>
    <property type="evidence" value="ECO:0007669"/>
    <property type="project" value="InterPro"/>
</dbReference>
<evidence type="ECO:0000256" key="1">
    <source>
        <dbReference type="SAM" id="Phobius"/>
    </source>
</evidence>
<dbReference type="PANTHER" id="PTHR43081:SF1">
    <property type="entry name" value="ADENYLATE CYCLASE, TERMINAL-DIFFERENTIATION SPECIFIC"/>
    <property type="match status" value="1"/>
</dbReference>
<organism evidence="4 5">
    <name type="scientific">Inquilinus limosus</name>
    <dbReference type="NCBI Taxonomy" id="171674"/>
    <lineage>
        <taxon>Bacteria</taxon>
        <taxon>Pseudomonadati</taxon>
        <taxon>Pseudomonadota</taxon>
        <taxon>Alphaproteobacteria</taxon>
        <taxon>Rhodospirillales</taxon>
        <taxon>Rhodospirillaceae</taxon>
        <taxon>Inquilinus</taxon>
    </lineage>
</organism>
<dbReference type="Proteomes" id="UP000196655">
    <property type="component" value="Unassembled WGS sequence"/>
</dbReference>
<dbReference type="AlphaFoldDB" id="A0A211ZV74"/>
<keyword evidence="1" id="KW-1133">Transmembrane helix</keyword>
<evidence type="ECO:0000313" key="5">
    <source>
        <dbReference type="Proteomes" id="UP000196655"/>
    </source>
</evidence>
<dbReference type="InterPro" id="IPR001054">
    <property type="entry name" value="A/G_cyclase"/>
</dbReference>
<dbReference type="InterPro" id="IPR050697">
    <property type="entry name" value="Adenylyl/Guanylyl_Cyclase_3/4"/>
</dbReference>
<gene>
    <name evidence="4" type="ORF">BWR60_01335</name>
</gene>
<dbReference type="PROSITE" id="PS50885">
    <property type="entry name" value="HAMP"/>
    <property type="match status" value="1"/>
</dbReference>
<dbReference type="InterPro" id="IPR003660">
    <property type="entry name" value="HAMP_dom"/>
</dbReference>
<dbReference type="CDD" id="cd06225">
    <property type="entry name" value="HAMP"/>
    <property type="match status" value="1"/>
</dbReference>
<accession>A0A211ZV74</accession>
<name>A0A211ZV74_9PROT</name>
<feature type="domain" description="HAMP" evidence="3">
    <location>
        <begin position="332"/>
        <end position="385"/>
    </location>
</feature>
<dbReference type="CDD" id="cd07302">
    <property type="entry name" value="CHD"/>
    <property type="match status" value="1"/>
</dbReference>
<dbReference type="STRING" id="1122125.GCA_000423185_06346"/>
<dbReference type="SMART" id="SM00304">
    <property type="entry name" value="HAMP"/>
    <property type="match status" value="1"/>
</dbReference>
<dbReference type="PROSITE" id="PS50125">
    <property type="entry name" value="GUANYLATE_CYCLASE_2"/>
    <property type="match status" value="1"/>
</dbReference>
<feature type="transmembrane region" description="Helical" evidence="1">
    <location>
        <begin position="312"/>
        <end position="331"/>
    </location>
</feature>
<dbReference type="GO" id="GO:0016020">
    <property type="term" value="C:membrane"/>
    <property type="evidence" value="ECO:0007669"/>
    <property type="project" value="InterPro"/>
</dbReference>
<sequence length="596" mass="64668">MGILPRAFRLLSLSLRRKLLLFSALIAALPLLFAGQSLIRIARDEMKSVANERLVTTVREVTGQIDDIYERAWLAPLMLIRSAIDSDKISVGEKVAILTHGIARLPDIVALQITLDGGRLPLVISQNRFSTRLTEAGVDPLNVLRAPPEVMLAAAASDEETDARVTAVVYEPKTETWLATVALPLESRFSGARAVLSAKIDLGRIRGFIMSQPFRQVGMITTVDAEGRKLFDTELNEFGQVKQLGRRDIVEEALAARTGNRARAISVDTYLRPDGTAMLGTFAFTRSFDWAVIVEQREADAYYAVDVMIGSLVFWVVGGLAVAVLGAAVFAHRISRPILAISEAASEVAKGNYQVRVKNIRSRDEIGNLAKRINHMIVQINERFELAKFVSHGTIDAIQHSDETGVHLGGRRCEVAILFADIRGYTAFAERRDPETVIETLNFYLAVQADLVAAHHGDIDKFVGDQVMAVFQGPAMAADALRCAVALQESMVKLAAASPDRDLSIGIGIDMGEVVMGAIGARDRMDFTVLGDHVNVAARLCAAAKPRQALATATVVEAAAHLGLPVATRALDPIVLRGKSVPLRIYDIQPKSQAAA</sequence>
<dbReference type="PANTHER" id="PTHR43081">
    <property type="entry name" value="ADENYLATE CYCLASE, TERMINAL-DIFFERENTIATION SPECIFIC-RELATED"/>
    <property type="match status" value="1"/>
</dbReference>
<dbReference type="GO" id="GO:0004016">
    <property type="term" value="F:adenylate cyclase activity"/>
    <property type="evidence" value="ECO:0007669"/>
    <property type="project" value="UniProtKB-ARBA"/>
</dbReference>
<dbReference type="Pfam" id="PF00672">
    <property type="entry name" value="HAMP"/>
    <property type="match status" value="1"/>
</dbReference>
<evidence type="ECO:0000259" key="3">
    <source>
        <dbReference type="PROSITE" id="PS50885"/>
    </source>
</evidence>
<dbReference type="Pfam" id="PF00211">
    <property type="entry name" value="Guanylate_cyc"/>
    <property type="match status" value="1"/>
</dbReference>
<dbReference type="SUPFAM" id="SSF55073">
    <property type="entry name" value="Nucleotide cyclase"/>
    <property type="match status" value="1"/>
</dbReference>
<dbReference type="Gene3D" id="3.30.70.1230">
    <property type="entry name" value="Nucleotide cyclase"/>
    <property type="match status" value="1"/>
</dbReference>
<dbReference type="SUPFAM" id="SSF158472">
    <property type="entry name" value="HAMP domain-like"/>
    <property type="match status" value="1"/>
</dbReference>
<reference evidence="5" key="1">
    <citation type="submission" date="2017-05" db="EMBL/GenBank/DDBJ databases">
        <authorList>
            <person name="Macchi M."/>
            <person name="Festa S."/>
            <person name="Coppotelli B.M."/>
            <person name="Morelli I.S."/>
        </authorList>
    </citation>
    <scope>NUCLEOTIDE SEQUENCE [LARGE SCALE GENOMIC DNA]</scope>
    <source>
        <strain evidence="5">I</strain>
    </source>
</reference>
<keyword evidence="1" id="KW-0472">Membrane</keyword>
<dbReference type="EMBL" id="NHON01000001">
    <property type="protein sequence ID" value="OWJ69202.1"/>
    <property type="molecule type" value="Genomic_DNA"/>
</dbReference>
<dbReference type="OrthoDB" id="9762462at2"/>
<evidence type="ECO:0008006" key="6">
    <source>
        <dbReference type="Google" id="ProtNLM"/>
    </source>
</evidence>
<dbReference type="SMART" id="SM00044">
    <property type="entry name" value="CYCc"/>
    <property type="match status" value="1"/>
</dbReference>
<proteinExistence type="predicted"/>
<dbReference type="RefSeq" id="WP_088149191.1">
    <property type="nucleotide sequence ID" value="NZ_NHON01000001.1"/>
</dbReference>